<gene>
    <name evidence="2" type="ORF">RB653_006796</name>
</gene>
<dbReference type="AlphaFoldDB" id="A0AAN7TUP3"/>
<organism evidence="2 3">
    <name type="scientific">Dictyostelium firmibasis</name>
    <dbReference type="NCBI Taxonomy" id="79012"/>
    <lineage>
        <taxon>Eukaryota</taxon>
        <taxon>Amoebozoa</taxon>
        <taxon>Evosea</taxon>
        <taxon>Eumycetozoa</taxon>
        <taxon>Dictyostelia</taxon>
        <taxon>Dictyosteliales</taxon>
        <taxon>Dictyosteliaceae</taxon>
        <taxon>Dictyostelium</taxon>
    </lineage>
</organism>
<accession>A0AAN7TUP3</accession>
<sequence>MIKNFKNLNIVGNRYYSSGEIKHTTLVNNGFGGMLNILGQNQSVKFTTPIIEDNGTVVVRHQVENKPFEPTFVNKKVFKNQLTETQVEEIHKLRPTQSQKQLAEKFNTTPYIISRVSRTTPEKRQSMIDQFLIKNPNKLVEDPTEKKIRLQKWVEQSQQREYDQKVLKAAQSFERIKRHRTALNVFNNRSHQETYDLFANSQKSKFEDNKPKIFTMEEKRAKEKALSKLRRRKVVTEKDKLNEDLKRSKNKTDKKIFKTQPKI</sequence>
<name>A0AAN7TUP3_9MYCE</name>
<feature type="region of interest" description="Disordered" evidence="1">
    <location>
        <begin position="237"/>
        <end position="263"/>
    </location>
</feature>
<feature type="compositionally biased region" description="Basic and acidic residues" evidence="1">
    <location>
        <begin position="237"/>
        <end position="256"/>
    </location>
</feature>
<dbReference type="Proteomes" id="UP001344447">
    <property type="component" value="Unassembled WGS sequence"/>
</dbReference>
<comment type="caution">
    <text evidence="2">The sequence shown here is derived from an EMBL/GenBank/DDBJ whole genome shotgun (WGS) entry which is preliminary data.</text>
</comment>
<protein>
    <submittedName>
        <fullName evidence="2">Uncharacterized protein</fullName>
    </submittedName>
</protein>
<keyword evidence="3" id="KW-1185">Reference proteome</keyword>
<dbReference type="EMBL" id="JAVFKY010000005">
    <property type="protein sequence ID" value="KAK5575663.1"/>
    <property type="molecule type" value="Genomic_DNA"/>
</dbReference>
<reference evidence="2 3" key="1">
    <citation type="submission" date="2023-11" db="EMBL/GenBank/DDBJ databases">
        <title>Dfirmibasis_genome.</title>
        <authorList>
            <person name="Edelbroek B."/>
            <person name="Kjellin J."/>
            <person name="Jerlstrom-Hultqvist J."/>
            <person name="Soderbom F."/>
        </authorList>
    </citation>
    <scope>NUCLEOTIDE SEQUENCE [LARGE SCALE GENOMIC DNA]</scope>
    <source>
        <strain evidence="2 3">TNS-C-14</strain>
    </source>
</reference>
<evidence type="ECO:0000313" key="2">
    <source>
        <dbReference type="EMBL" id="KAK5575663.1"/>
    </source>
</evidence>
<evidence type="ECO:0000256" key="1">
    <source>
        <dbReference type="SAM" id="MobiDB-lite"/>
    </source>
</evidence>
<evidence type="ECO:0000313" key="3">
    <source>
        <dbReference type="Proteomes" id="UP001344447"/>
    </source>
</evidence>
<proteinExistence type="predicted"/>